<dbReference type="SUPFAM" id="SSF56436">
    <property type="entry name" value="C-type lectin-like"/>
    <property type="match status" value="1"/>
</dbReference>
<dbReference type="PANTHER" id="PTHR23150:SF35">
    <property type="entry name" value="BLL6746 PROTEIN"/>
    <property type="match status" value="1"/>
</dbReference>
<comment type="caution">
    <text evidence="3">The sequence shown here is derived from an EMBL/GenBank/DDBJ whole genome shotgun (WGS) entry which is preliminary data.</text>
</comment>
<dbReference type="InterPro" id="IPR016187">
    <property type="entry name" value="CTDL_fold"/>
</dbReference>
<feature type="domain" description="Sulfatase-modifying factor enzyme-like" evidence="2">
    <location>
        <begin position="114"/>
        <end position="338"/>
    </location>
</feature>
<feature type="region of interest" description="Disordered" evidence="1">
    <location>
        <begin position="43"/>
        <end position="80"/>
    </location>
</feature>
<dbReference type="EMBL" id="JAADJT010000005">
    <property type="protein sequence ID" value="NGZ85118.1"/>
    <property type="molecule type" value="Genomic_DNA"/>
</dbReference>
<gene>
    <name evidence="3" type="ORF">GW587_12750</name>
</gene>
<dbReference type="InterPro" id="IPR042095">
    <property type="entry name" value="SUMF_sf"/>
</dbReference>
<dbReference type="Gene3D" id="3.90.1580.10">
    <property type="entry name" value="paralog of FGE (formylglycine-generating enzyme)"/>
    <property type="match status" value="1"/>
</dbReference>
<protein>
    <submittedName>
        <fullName evidence="3">Formylglycine-generating enzyme family protein</fullName>
    </submittedName>
</protein>
<name>A0ABX0FKS3_9BURK</name>
<evidence type="ECO:0000256" key="1">
    <source>
        <dbReference type="SAM" id="MobiDB-lite"/>
    </source>
</evidence>
<reference evidence="4" key="1">
    <citation type="submission" date="2023-07" db="EMBL/GenBank/DDBJ databases">
        <title>Duganella aceri sp. nov., isolated from tree sap.</title>
        <authorList>
            <person name="Kim I.S."/>
        </authorList>
    </citation>
    <scope>NUCLEOTIDE SEQUENCE [LARGE SCALE GENOMIC DNA]</scope>
    <source>
        <strain evidence="4">SAP-35</strain>
    </source>
</reference>
<keyword evidence="4" id="KW-1185">Reference proteome</keyword>
<organism evidence="3 4">
    <name type="scientific">Duganella aceris</name>
    <dbReference type="NCBI Taxonomy" id="2703883"/>
    <lineage>
        <taxon>Bacteria</taxon>
        <taxon>Pseudomonadati</taxon>
        <taxon>Pseudomonadota</taxon>
        <taxon>Betaproteobacteria</taxon>
        <taxon>Burkholderiales</taxon>
        <taxon>Oxalobacteraceae</taxon>
        <taxon>Telluria group</taxon>
        <taxon>Duganella</taxon>
    </lineage>
</organism>
<dbReference type="PANTHER" id="PTHR23150">
    <property type="entry name" value="SULFATASE MODIFYING FACTOR 1, 2"/>
    <property type="match status" value="1"/>
</dbReference>
<dbReference type="Proteomes" id="UP000666369">
    <property type="component" value="Unassembled WGS sequence"/>
</dbReference>
<dbReference type="Pfam" id="PF03781">
    <property type="entry name" value="FGE-sulfatase"/>
    <property type="match status" value="1"/>
</dbReference>
<sequence>MTFWESIKDSTHASDYEAYLKSYPKGKFVALAQARIDRLRAAGAKGATPAEPAAANKASGPATPPATAAREPAPVPASKPEAKAAAPAVVAPAVAASAPPAKAGAEITDCPACPVLLSIPAGSFTMGSNSSDVSEKPAHAVSVRAPFAIGKYEVTVAQWNACADANACPRLSAASNPSPAAPVRDVSWDDAQVYIKWLAATSGKPYRLATEAEWEYAARAGTSTRYWWGEQMAAGKANCKDCGSPWRAEAPGKVGSFAPNPWGLYDMSGSVWEWVADCWHNSYKDAPSDAKAWDAPACSVRVIRGGSWREGAAYMVSSSRFKYDASVRHSQNGFRVARDSR</sequence>
<dbReference type="InterPro" id="IPR051043">
    <property type="entry name" value="Sulfatase_Mod_Factor_Kinase"/>
</dbReference>
<proteinExistence type="predicted"/>
<evidence type="ECO:0000313" key="3">
    <source>
        <dbReference type="EMBL" id="NGZ85118.1"/>
    </source>
</evidence>
<evidence type="ECO:0000313" key="4">
    <source>
        <dbReference type="Proteomes" id="UP000666369"/>
    </source>
</evidence>
<evidence type="ECO:0000259" key="2">
    <source>
        <dbReference type="Pfam" id="PF03781"/>
    </source>
</evidence>
<dbReference type="InterPro" id="IPR005532">
    <property type="entry name" value="SUMF_dom"/>
</dbReference>
<accession>A0ABX0FKS3</accession>